<organism evidence="2 3">
    <name type="scientific">Marine Group I thaumarchaeote</name>
    <dbReference type="NCBI Taxonomy" id="2511932"/>
    <lineage>
        <taxon>Archaea</taxon>
        <taxon>Nitrososphaerota</taxon>
        <taxon>Marine Group I</taxon>
    </lineage>
</organism>
<dbReference type="Pfam" id="PF18962">
    <property type="entry name" value="Por_Secre_tail"/>
    <property type="match status" value="1"/>
</dbReference>
<feature type="domain" description="Secretion system C-terminal sorting" evidence="1">
    <location>
        <begin position="816"/>
        <end position="891"/>
    </location>
</feature>
<protein>
    <submittedName>
        <fullName evidence="2">T9SS type A sorting domain-containing protein</fullName>
    </submittedName>
</protein>
<dbReference type="AlphaFoldDB" id="A0A7K4MS11"/>
<gene>
    <name evidence="2" type="ORF">HX837_05735</name>
</gene>
<comment type="caution">
    <text evidence="2">The sequence shown here is derived from an EMBL/GenBank/DDBJ whole genome shotgun (WGS) entry which is preliminary data.</text>
</comment>
<dbReference type="EMBL" id="JACASV010000043">
    <property type="protein sequence ID" value="NWJ43686.1"/>
    <property type="molecule type" value="Genomic_DNA"/>
</dbReference>
<evidence type="ECO:0000313" key="3">
    <source>
        <dbReference type="Proteomes" id="UP000523105"/>
    </source>
</evidence>
<evidence type="ECO:0000313" key="2">
    <source>
        <dbReference type="EMBL" id="NWJ43686.1"/>
    </source>
</evidence>
<name>A0A7K4MS11_9ARCH</name>
<dbReference type="Gene3D" id="2.60.40.4070">
    <property type="match status" value="1"/>
</dbReference>
<sequence length="895" mass="96286">MAAWENFHTHILDAQINSDWQISAVDGSIEIILEDLMISGQDNSGIGANHVITLGMCDGCTDEWKFGEDEDDYPDPPSSEYTNINFYQLDWFGQEDENGNVCNQIEFSTNFRSQHSFRELTQWGIKGGTGGGLSSDIDINLSWDSDILNSNSDNFKMFLYVGSEDGVDMQEQNSITISQSDLTLNDNNEPNIWVKMGVCADSGETLTYYQDFDGDGLGSSVEGTFCQGFQPAGWVNNNDDQLINCFSNELDCAGICDGTLLEDCFGICGGTAIEDNCGNCDYDESNDCIQDCNNVWGGAAYLDNCGNCDNNASNDCIQDCNNVWGGTTYLDNCFNCVQTESDECEQDCFGEWGGSLTNDECGICGGDENDGDTNGDGEPCDIICPAGQSFDCNGICNGGGGVDECGVCDNDSSNDCQMDCNNEWGGTAVLDNCVVCDNDSSNDCQQDCNNQWGGTAVLDNCVVCDNDSSNDCQQDCNNEWGGTAVLDNCGICDNDISNNCEFDCNNEWGGGASIDNCQICSGASTGLVPCEQDCNGDWGGYAFLDECGVCDSDNNNNNQCFDCNFEPNGGAIIDNCNECVLAGEISSCVQGCDGIWNNNGFEVKYDECGVCGGNNSSCTDCNGVINGEASFDGCDDECVGGDTGMDACPIDCLDEPNGDAIEDNCGTCDTDTSNDCLLDCNGVWGGDARVDEHCGICIGGSTGLEPCSLDCKGIWGGNFEEDLCGICDADIENNDQCVDCNGTVDGLAYLDNCGNCVEDSSDLSYECEPDCDGIYGGNHPPNFTCQNGDIACNLDACFDLANDDFLLPHRFDINRIYPNPFNPQATIDFVVSEPTLVQLNIFNLKGQKVDVLKNEFTLPGHYSVIWNGTNYPSGIYFVILHSSNSIVKQKMMLIK</sequence>
<proteinExistence type="predicted"/>
<dbReference type="InterPro" id="IPR026444">
    <property type="entry name" value="Secre_tail"/>
</dbReference>
<reference evidence="2 3" key="1">
    <citation type="journal article" date="2019" name="Environ. Microbiol.">
        <title>Genomics insights into ecotype formation of ammonia-oxidizing archaea in the deep ocean.</title>
        <authorList>
            <person name="Wang Y."/>
            <person name="Huang J.M."/>
            <person name="Cui G.J."/>
            <person name="Nunoura T."/>
            <person name="Takaki Y."/>
            <person name="Li W.L."/>
            <person name="Li J."/>
            <person name="Gao Z.M."/>
            <person name="Takai K."/>
            <person name="Zhang A.Q."/>
            <person name="Stepanauskas R."/>
        </authorList>
    </citation>
    <scope>NUCLEOTIDE SEQUENCE [LARGE SCALE GENOMIC DNA]</scope>
    <source>
        <strain evidence="2 3">L15b</strain>
    </source>
</reference>
<evidence type="ECO:0000259" key="1">
    <source>
        <dbReference type="Pfam" id="PF18962"/>
    </source>
</evidence>
<dbReference type="NCBIfam" id="TIGR04183">
    <property type="entry name" value="Por_Secre_tail"/>
    <property type="match status" value="1"/>
</dbReference>
<accession>A0A7K4MS11</accession>
<dbReference type="Proteomes" id="UP000523105">
    <property type="component" value="Unassembled WGS sequence"/>
</dbReference>